<dbReference type="RefSeq" id="WP_186678602.1">
    <property type="nucleotide sequence ID" value="NZ_JABWRZ020000001.1"/>
</dbReference>
<evidence type="ECO:0000313" key="2">
    <source>
        <dbReference type="Proteomes" id="UP000609530"/>
    </source>
</evidence>
<name>A0ABS6QDH5_9PSED</name>
<keyword evidence="2" id="KW-1185">Reference proteome</keyword>
<dbReference type="EMBL" id="JABWRZ020000001">
    <property type="protein sequence ID" value="MBV4492263.1"/>
    <property type="molecule type" value="Genomic_DNA"/>
</dbReference>
<reference evidence="1 2" key="1">
    <citation type="journal article" date="2020" name="Microorganisms">
        <title>Reliable Identification of Environmental Pseudomonas Isolates Using the rpoD Gene.</title>
        <authorList>
            <consortium name="The Broad Institute Genome Sequencing Platform"/>
            <person name="Girard L."/>
            <person name="Lood C."/>
            <person name="Rokni-Zadeh H."/>
            <person name="van Noort V."/>
            <person name="Lavigne R."/>
            <person name="De Mot R."/>
        </authorList>
    </citation>
    <scope>NUCLEOTIDE SEQUENCE [LARGE SCALE GENOMIC DNA]</scope>
    <source>
        <strain evidence="1 2">RD9SR1</strain>
    </source>
</reference>
<proteinExistence type="predicted"/>
<organism evidence="1 2">
    <name type="scientific">Pseudomonas oryzicola</name>
    <dbReference type="NCBI Taxonomy" id="485876"/>
    <lineage>
        <taxon>Bacteria</taxon>
        <taxon>Pseudomonadati</taxon>
        <taxon>Pseudomonadota</taxon>
        <taxon>Gammaproteobacteria</taxon>
        <taxon>Pseudomonadales</taxon>
        <taxon>Pseudomonadaceae</taxon>
        <taxon>Pseudomonas</taxon>
    </lineage>
</organism>
<evidence type="ECO:0000313" key="1">
    <source>
        <dbReference type="EMBL" id="MBV4492263.1"/>
    </source>
</evidence>
<accession>A0ABS6QDH5</accession>
<dbReference type="Proteomes" id="UP000609530">
    <property type="component" value="Unassembled WGS sequence"/>
</dbReference>
<protein>
    <submittedName>
        <fullName evidence="1">Uncharacterized protein</fullName>
    </submittedName>
</protein>
<sequence>MKPAQHNGSVAILIHPTACNSVAKIQAFQRSTGLQLVVTLEGKAQAVPANGGAA</sequence>
<gene>
    <name evidence="1" type="ORF">HU760_016865</name>
</gene>
<comment type="caution">
    <text evidence="1">The sequence shown here is derived from an EMBL/GenBank/DDBJ whole genome shotgun (WGS) entry which is preliminary data.</text>
</comment>